<dbReference type="Proteomes" id="UP000838756">
    <property type="component" value="Unassembled WGS sequence"/>
</dbReference>
<sequence>MFDLGLQGPMFESRLGPRTFRCWGFRYEFSVPARNQKMDALNPNAFRENIKPIVPEIRRGTGVIDIVKRVAKLKWQCAGHIAQRTIDVGSQCAELEPRTGKCSAGTSSRRWTDEMTDGAAEPKQHKALMLGTPYKRPMSSSGRPAVDMMMS</sequence>
<accession>A0A8S4RYH4</accession>
<proteinExistence type="predicted"/>
<gene>
    <name evidence="2" type="primary">jg15136</name>
    <name evidence="2" type="ORF">PAEG_LOCUS19916</name>
</gene>
<protein>
    <submittedName>
        <fullName evidence="2">Jg15136 protein</fullName>
    </submittedName>
</protein>
<dbReference type="EMBL" id="CAKXAJ010025777">
    <property type="protein sequence ID" value="CAH2243834.1"/>
    <property type="molecule type" value="Genomic_DNA"/>
</dbReference>
<keyword evidence="3" id="KW-1185">Reference proteome</keyword>
<evidence type="ECO:0000313" key="3">
    <source>
        <dbReference type="Proteomes" id="UP000838756"/>
    </source>
</evidence>
<reference evidence="2" key="1">
    <citation type="submission" date="2022-03" db="EMBL/GenBank/DDBJ databases">
        <authorList>
            <person name="Lindestad O."/>
        </authorList>
    </citation>
    <scope>NUCLEOTIDE SEQUENCE</scope>
</reference>
<evidence type="ECO:0000256" key="1">
    <source>
        <dbReference type="SAM" id="MobiDB-lite"/>
    </source>
</evidence>
<comment type="caution">
    <text evidence="2">The sequence shown here is derived from an EMBL/GenBank/DDBJ whole genome shotgun (WGS) entry which is preliminary data.</text>
</comment>
<evidence type="ECO:0000313" key="2">
    <source>
        <dbReference type="EMBL" id="CAH2243834.1"/>
    </source>
</evidence>
<organism evidence="2 3">
    <name type="scientific">Pararge aegeria aegeria</name>
    <dbReference type="NCBI Taxonomy" id="348720"/>
    <lineage>
        <taxon>Eukaryota</taxon>
        <taxon>Metazoa</taxon>
        <taxon>Ecdysozoa</taxon>
        <taxon>Arthropoda</taxon>
        <taxon>Hexapoda</taxon>
        <taxon>Insecta</taxon>
        <taxon>Pterygota</taxon>
        <taxon>Neoptera</taxon>
        <taxon>Endopterygota</taxon>
        <taxon>Lepidoptera</taxon>
        <taxon>Glossata</taxon>
        <taxon>Ditrysia</taxon>
        <taxon>Papilionoidea</taxon>
        <taxon>Nymphalidae</taxon>
        <taxon>Satyrinae</taxon>
        <taxon>Satyrini</taxon>
        <taxon>Parargina</taxon>
        <taxon>Pararge</taxon>
    </lineage>
</organism>
<dbReference type="AlphaFoldDB" id="A0A8S4RYH4"/>
<name>A0A8S4RYH4_9NEOP</name>
<feature type="region of interest" description="Disordered" evidence="1">
    <location>
        <begin position="98"/>
        <end position="123"/>
    </location>
</feature>
<dbReference type="OrthoDB" id="407509at2759"/>